<dbReference type="PROSITE" id="PS00018">
    <property type="entry name" value="EF_HAND_1"/>
    <property type="match status" value="1"/>
</dbReference>
<dbReference type="FunFam" id="1.10.510.10:FF:000571">
    <property type="entry name" value="Maternal embryonic leucine zipper kinase"/>
    <property type="match status" value="1"/>
</dbReference>
<evidence type="ECO:0000313" key="10">
    <source>
        <dbReference type="Proteomes" id="UP000008743"/>
    </source>
</evidence>
<feature type="compositionally biased region" description="Low complexity" evidence="5">
    <location>
        <begin position="182"/>
        <end position="198"/>
    </location>
</feature>
<proteinExistence type="predicted"/>
<feature type="domain" description="Protein kinase" evidence="7">
    <location>
        <begin position="683"/>
        <end position="942"/>
    </location>
</feature>
<dbReference type="PROSITE" id="PS00108">
    <property type="entry name" value="PROTEIN_KINASE_ST"/>
    <property type="match status" value="1"/>
</dbReference>
<evidence type="ECO:0000256" key="5">
    <source>
        <dbReference type="SAM" id="MobiDB-lite"/>
    </source>
</evidence>
<feature type="compositionally biased region" description="Polar residues" evidence="5">
    <location>
        <begin position="199"/>
        <end position="210"/>
    </location>
</feature>
<keyword evidence="10" id="KW-1185">Reference proteome</keyword>
<feature type="compositionally biased region" description="Low complexity" evidence="5">
    <location>
        <begin position="451"/>
        <end position="460"/>
    </location>
</feature>
<dbReference type="InterPro" id="IPR018247">
    <property type="entry name" value="EF_Hand_1_Ca_BS"/>
</dbReference>
<dbReference type="PANTHER" id="PTHR24347">
    <property type="entry name" value="SERINE/THREONINE-PROTEIN KINASE"/>
    <property type="match status" value="1"/>
</dbReference>
<dbReference type="PROSITE" id="PS50222">
    <property type="entry name" value="EF_HAND_2"/>
    <property type="match status" value="3"/>
</dbReference>
<dbReference type="GO" id="GO:0005509">
    <property type="term" value="F:calcium ion binding"/>
    <property type="evidence" value="ECO:0007669"/>
    <property type="project" value="InterPro"/>
</dbReference>
<dbReference type="OrthoDB" id="541276at2759"/>
<dbReference type="PROSITE" id="PS50011">
    <property type="entry name" value="PROTEIN_KINASE_DOM"/>
    <property type="match status" value="1"/>
</dbReference>
<feature type="domain" description="PH" evidence="6">
    <location>
        <begin position="516"/>
        <end position="674"/>
    </location>
</feature>
<name>A0A0D2X5A3_CAPO3</name>
<dbReference type="PROSITE" id="PS50003">
    <property type="entry name" value="PH_DOMAIN"/>
    <property type="match status" value="1"/>
</dbReference>
<evidence type="ECO:0000259" key="7">
    <source>
        <dbReference type="PROSITE" id="PS50011"/>
    </source>
</evidence>
<dbReference type="PROSITE" id="PS00107">
    <property type="entry name" value="PROTEIN_KINASE_ATP"/>
    <property type="match status" value="1"/>
</dbReference>
<evidence type="ECO:0000256" key="2">
    <source>
        <dbReference type="ARBA" id="ARBA00022837"/>
    </source>
</evidence>
<dbReference type="EMBL" id="KE346374">
    <property type="protein sequence ID" value="KJE97459.1"/>
    <property type="molecule type" value="Genomic_DNA"/>
</dbReference>
<feature type="region of interest" description="Disordered" evidence="5">
    <location>
        <begin position="449"/>
        <end position="501"/>
    </location>
</feature>
<accession>A0A0D2X5A3</accession>
<dbReference type="SUPFAM" id="SSF50729">
    <property type="entry name" value="PH domain-like"/>
    <property type="match status" value="1"/>
</dbReference>
<dbReference type="Gene3D" id="3.30.200.20">
    <property type="entry name" value="Phosphorylase Kinase, domain 1"/>
    <property type="match status" value="1"/>
</dbReference>
<feature type="compositionally biased region" description="Low complexity" evidence="5">
    <location>
        <begin position="362"/>
        <end position="383"/>
    </location>
</feature>
<feature type="compositionally biased region" description="Polar residues" evidence="5">
    <location>
        <begin position="153"/>
        <end position="167"/>
    </location>
</feature>
<keyword evidence="2" id="KW-0106">Calcium</keyword>
<feature type="domain" description="EF-hand" evidence="8">
    <location>
        <begin position="219"/>
        <end position="254"/>
    </location>
</feature>
<dbReference type="CDD" id="cd00051">
    <property type="entry name" value="EFh"/>
    <property type="match status" value="1"/>
</dbReference>
<gene>
    <name evidence="9" type="ORF">CAOG_007315</name>
</gene>
<feature type="region of interest" description="Disordered" evidence="5">
    <location>
        <begin position="362"/>
        <end position="403"/>
    </location>
</feature>
<dbReference type="eggNOG" id="KOG0032">
    <property type="taxonomic scope" value="Eukaryota"/>
</dbReference>
<evidence type="ECO:0000259" key="8">
    <source>
        <dbReference type="PROSITE" id="PS50222"/>
    </source>
</evidence>
<dbReference type="InterPro" id="IPR001849">
    <property type="entry name" value="PH_domain"/>
</dbReference>
<protein>
    <submittedName>
        <fullName evidence="9">CAMK protein kinase</fullName>
    </submittedName>
</protein>
<dbReference type="SMART" id="SM00233">
    <property type="entry name" value="PH"/>
    <property type="match status" value="1"/>
</dbReference>
<reference evidence="10" key="1">
    <citation type="submission" date="2011-02" db="EMBL/GenBank/DDBJ databases">
        <title>The Genome Sequence of Capsaspora owczarzaki ATCC 30864.</title>
        <authorList>
            <person name="Russ C."/>
            <person name="Cuomo C."/>
            <person name="Burger G."/>
            <person name="Gray M.W."/>
            <person name="Holland P.W.H."/>
            <person name="King N."/>
            <person name="Lang F.B.F."/>
            <person name="Roger A.J."/>
            <person name="Ruiz-Trillo I."/>
            <person name="Young S.K."/>
            <person name="Zeng Q."/>
            <person name="Gargeya S."/>
            <person name="Alvarado L."/>
            <person name="Berlin A."/>
            <person name="Chapman S.B."/>
            <person name="Chen Z."/>
            <person name="Freedman E."/>
            <person name="Gellesch M."/>
            <person name="Goldberg J."/>
            <person name="Griggs A."/>
            <person name="Gujja S."/>
            <person name="Heilman E."/>
            <person name="Heiman D."/>
            <person name="Howarth C."/>
            <person name="Mehta T."/>
            <person name="Neiman D."/>
            <person name="Pearson M."/>
            <person name="Roberts A."/>
            <person name="Saif S."/>
            <person name="Shea T."/>
            <person name="Shenoy N."/>
            <person name="Sisk P."/>
            <person name="Stolte C."/>
            <person name="Sykes S."/>
            <person name="White J."/>
            <person name="Yandava C."/>
            <person name="Haas B."/>
            <person name="Nusbaum C."/>
            <person name="Birren B."/>
        </authorList>
    </citation>
    <scope>NUCLEOTIDE SEQUENCE</scope>
    <source>
        <strain evidence="10">ATCC 30864</strain>
    </source>
</reference>
<keyword evidence="1 4" id="KW-0547">Nucleotide-binding</keyword>
<dbReference type="SMART" id="SM00054">
    <property type="entry name" value="EFh"/>
    <property type="match status" value="3"/>
</dbReference>
<dbReference type="GO" id="GO:0004672">
    <property type="term" value="F:protein kinase activity"/>
    <property type="evidence" value="ECO:0007669"/>
    <property type="project" value="InterPro"/>
</dbReference>
<dbReference type="STRING" id="595528.A0A0D2X5A3"/>
<dbReference type="SUPFAM" id="SSF47473">
    <property type="entry name" value="EF-hand"/>
    <property type="match status" value="1"/>
</dbReference>
<organism evidence="9 10">
    <name type="scientific">Capsaspora owczarzaki (strain ATCC 30864)</name>
    <dbReference type="NCBI Taxonomy" id="595528"/>
    <lineage>
        <taxon>Eukaryota</taxon>
        <taxon>Filasterea</taxon>
        <taxon>Capsaspora</taxon>
    </lineage>
</organism>
<dbReference type="GO" id="GO:0005524">
    <property type="term" value="F:ATP binding"/>
    <property type="evidence" value="ECO:0007669"/>
    <property type="project" value="UniProtKB-UniRule"/>
</dbReference>
<feature type="domain" description="EF-hand" evidence="8">
    <location>
        <begin position="89"/>
        <end position="124"/>
    </location>
</feature>
<evidence type="ECO:0000256" key="1">
    <source>
        <dbReference type="ARBA" id="ARBA00022741"/>
    </source>
</evidence>
<feature type="compositionally biased region" description="Low complexity" evidence="5">
    <location>
        <begin position="143"/>
        <end position="152"/>
    </location>
</feature>
<feature type="domain" description="EF-hand" evidence="8">
    <location>
        <begin position="59"/>
        <end position="88"/>
    </location>
</feature>
<evidence type="ECO:0000313" key="9">
    <source>
        <dbReference type="EMBL" id="KJE97459.1"/>
    </source>
</evidence>
<dbReference type="Proteomes" id="UP000008743">
    <property type="component" value="Unassembled WGS sequence"/>
</dbReference>
<evidence type="ECO:0000256" key="3">
    <source>
        <dbReference type="ARBA" id="ARBA00022840"/>
    </source>
</evidence>
<sequence length="973" mass="104811">MGVTSSVPNERRTSIKYFSEQELHWLEKTYKDLVRRSNKKTIDKETFRQYFSLPGILGERLFAVFDVNKNNEVDYDEFVSGLALCFHGSVENKIKFIFDMFNLDGDGGVCKQELTTMMYSALASANIILATSYQLDSRNLSKQQQQQQQQQQHPHSSGEPTSSQAQALSGMGSSGELDMVGASQHASAAAPESHASPQMTRQGSSTAASQLNGVDLSRAVAKIVDEAFESCDTTKRGQLSYEEFREWVRRNPQVLDGIFSSQPLFAHSASMRRSALQKSLSVVSPAMLGHSLAEHNEEAAFSPSMTPITSPPMSPTGAASHNAAQLFGYDLGPVPFVSATQTAVNMYGSAAAASLAMGAGTGTTGTSTSTGTGTGTGTASSTASGGGGSSSQPATIASSLFGVTPPTPLGAPALSSSVGSNGGDFSLDGPFALTTPALSTGIAVDAVQQLSNSPRATSSPARRRQSKEGWGTADQLLGSDGDPMSDSELGTSPPSTDQSQFAARPLSSYFADMATMPTMQGSLYSLTKNPLKPVHQRYYVLLGDYLYEFKKSTDSKFVDAFFLGGAFIEPYTFTDDDDDDAGTATHPEGAPASQPQLIKENSFSVARRSSQQTVLGLRRSSERGSTSSRRLGKSKLREKFGLQIVFNEEHSLILFGDVEAQVVTWRQALGVAAKFRRIEDYYDISGTELGSGAFAKVVLGTSKTSDPPAKYAIKIIDKTTLSNSERESTASEIAILKLVRHPNVISFVDVFDSKSTLYLVMELCTGGELLSRIKQKALTEDEARPIIRQLAEGVAFLHEMGIVHRDLKPNNILFVDKSIDSLIKIVDFGYSKYVAIPADASASYAGTTKFWAPEILNHAEHHKPADIWSMGLIIFITLCAAFPFVGKDEADVLWNISKARFATSMPQYKALSREVRDLIQKIFSLDPAKRPTAAQILQHPWLTGIKPSGATSLTSPLLSPVLNPSSPVLQASR</sequence>
<keyword evidence="9" id="KW-0418">Kinase</keyword>
<dbReference type="InterPro" id="IPR011009">
    <property type="entry name" value="Kinase-like_dom_sf"/>
</dbReference>
<dbReference type="PhylomeDB" id="A0A0D2X5A3"/>
<dbReference type="CDD" id="cd05117">
    <property type="entry name" value="STKc_CAMK"/>
    <property type="match status" value="1"/>
</dbReference>
<evidence type="ECO:0000259" key="6">
    <source>
        <dbReference type="PROSITE" id="PS50003"/>
    </source>
</evidence>
<feature type="binding site" evidence="4">
    <location>
        <position position="714"/>
    </location>
    <ligand>
        <name>ATP</name>
        <dbReference type="ChEBI" id="CHEBI:30616"/>
    </ligand>
</feature>
<dbReference type="Gene3D" id="1.10.510.10">
    <property type="entry name" value="Transferase(Phosphotransferase) domain 1"/>
    <property type="match status" value="1"/>
</dbReference>
<dbReference type="InParanoid" id="A0A0D2X5A3"/>
<keyword evidence="9" id="KW-0808">Transferase</keyword>
<dbReference type="AlphaFoldDB" id="A0A0D2X5A3"/>
<dbReference type="Pfam" id="PF00069">
    <property type="entry name" value="Pkinase"/>
    <property type="match status" value="1"/>
</dbReference>
<dbReference type="SUPFAM" id="SSF56112">
    <property type="entry name" value="Protein kinase-like (PK-like)"/>
    <property type="match status" value="1"/>
</dbReference>
<feature type="region of interest" description="Disordered" evidence="5">
    <location>
        <begin position="139"/>
        <end position="210"/>
    </location>
</feature>
<keyword evidence="3 4" id="KW-0067">ATP-binding</keyword>
<feature type="compositionally biased region" description="Polar residues" evidence="5">
    <location>
        <begin position="488"/>
        <end position="501"/>
    </location>
</feature>
<dbReference type="InterPro" id="IPR008271">
    <property type="entry name" value="Ser/Thr_kinase_AS"/>
</dbReference>
<dbReference type="SMART" id="SM00220">
    <property type="entry name" value="S_TKc"/>
    <property type="match status" value="1"/>
</dbReference>
<dbReference type="InterPro" id="IPR011992">
    <property type="entry name" value="EF-hand-dom_pair"/>
</dbReference>
<dbReference type="Gene3D" id="1.10.238.10">
    <property type="entry name" value="EF-hand"/>
    <property type="match status" value="1"/>
</dbReference>
<evidence type="ECO:0000256" key="4">
    <source>
        <dbReference type="PROSITE-ProRule" id="PRU10141"/>
    </source>
</evidence>
<dbReference type="InterPro" id="IPR000719">
    <property type="entry name" value="Prot_kinase_dom"/>
</dbReference>
<dbReference type="InterPro" id="IPR017441">
    <property type="entry name" value="Protein_kinase_ATP_BS"/>
</dbReference>
<dbReference type="InterPro" id="IPR002048">
    <property type="entry name" value="EF_hand_dom"/>
</dbReference>